<feature type="domain" description="EamA" evidence="6">
    <location>
        <begin position="15"/>
        <end position="150"/>
    </location>
</feature>
<dbReference type="GO" id="GO:0016020">
    <property type="term" value="C:membrane"/>
    <property type="evidence" value="ECO:0007669"/>
    <property type="project" value="UniProtKB-SubCell"/>
</dbReference>
<feature type="transmembrane region" description="Helical" evidence="5">
    <location>
        <begin position="171"/>
        <end position="192"/>
    </location>
</feature>
<evidence type="ECO:0000313" key="8">
    <source>
        <dbReference type="Proteomes" id="UP001165289"/>
    </source>
</evidence>
<feature type="transmembrane region" description="Helical" evidence="5">
    <location>
        <begin position="12"/>
        <end position="32"/>
    </location>
</feature>
<evidence type="ECO:0000256" key="5">
    <source>
        <dbReference type="SAM" id="Phobius"/>
    </source>
</evidence>
<accession>A0AAV7KJW4</accession>
<dbReference type="EMBL" id="JAKMXF010000033">
    <property type="protein sequence ID" value="KAI6660499.1"/>
    <property type="molecule type" value="Genomic_DNA"/>
</dbReference>
<comment type="subcellular location">
    <subcellularLocation>
        <location evidence="1">Membrane</location>
        <topology evidence="1">Multi-pass membrane protein</topology>
    </subcellularLocation>
</comment>
<feature type="domain" description="EamA" evidence="6">
    <location>
        <begin position="174"/>
        <end position="317"/>
    </location>
</feature>
<comment type="caution">
    <text evidence="7">The sequence shown here is derived from an EMBL/GenBank/DDBJ whole genome shotgun (WGS) entry which is preliminary data.</text>
</comment>
<dbReference type="GO" id="GO:0022857">
    <property type="term" value="F:transmembrane transporter activity"/>
    <property type="evidence" value="ECO:0007669"/>
    <property type="project" value="InterPro"/>
</dbReference>
<reference evidence="7 8" key="1">
    <citation type="journal article" date="2023" name="BMC Biol.">
        <title>The compact genome of the sponge Oopsacas minuta (Hexactinellida) is lacking key metazoan core genes.</title>
        <authorList>
            <person name="Santini S."/>
            <person name="Schenkelaars Q."/>
            <person name="Jourda C."/>
            <person name="Duchesne M."/>
            <person name="Belahbib H."/>
            <person name="Rocher C."/>
            <person name="Selva M."/>
            <person name="Riesgo A."/>
            <person name="Vervoort M."/>
            <person name="Leys S.P."/>
            <person name="Kodjabachian L."/>
            <person name="Le Bivic A."/>
            <person name="Borchiellini C."/>
            <person name="Claverie J.M."/>
            <person name="Renard E."/>
        </authorList>
    </citation>
    <scope>NUCLEOTIDE SEQUENCE [LARGE SCALE GENOMIC DNA]</scope>
    <source>
        <strain evidence="7">SPO-2</strain>
    </source>
</reference>
<feature type="transmembrane region" description="Helical" evidence="5">
    <location>
        <begin position="110"/>
        <end position="128"/>
    </location>
</feature>
<dbReference type="Pfam" id="PF00892">
    <property type="entry name" value="EamA"/>
    <property type="match status" value="2"/>
</dbReference>
<keyword evidence="3 5" id="KW-1133">Transmembrane helix</keyword>
<evidence type="ECO:0000259" key="6">
    <source>
        <dbReference type="Pfam" id="PF00892"/>
    </source>
</evidence>
<organism evidence="7 8">
    <name type="scientific">Oopsacas minuta</name>
    <dbReference type="NCBI Taxonomy" id="111878"/>
    <lineage>
        <taxon>Eukaryota</taxon>
        <taxon>Metazoa</taxon>
        <taxon>Porifera</taxon>
        <taxon>Hexactinellida</taxon>
        <taxon>Hexasterophora</taxon>
        <taxon>Lyssacinosida</taxon>
        <taxon>Leucopsacidae</taxon>
        <taxon>Oopsacas</taxon>
    </lineage>
</organism>
<evidence type="ECO:0000313" key="7">
    <source>
        <dbReference type="EMBL" id="KAI6660499.1"/>
    </source>
</evidence>
<keyword evidence="8" id="KW-1185">Reference proteome</keyword>
<feature type="transmembrane region" description="Helical" evidence="5">
    <location>
        <begin position="78"/>
        <end position="104"/>
    </location>
</feature>
<dbReference type="InterPro" id="IPR000620">
    <property type="entry name" value="EamA_dom"/>
</dbReference>
<proteinExistence type="predicted"/>
<feature type="transmembrane region" description="Helical" evidence="5">
    <location>
        <begin position="300"/>
        <end position="322"/>
    </location>
</feature>
<dbReference type="InterPro" id="IPR030184">
    <property type="entry name" value="WAT1-related"/>
</dbReference>
<name>A0AAV7KJW4_9METZ</name>
<keyword evidence="2 5" id="KW-0812">Transmembrane</keyword>
<feature type="transmembrane region" description="Helical" evidence="5">
    <location>
        <begin position="275"/>
        <end position="294"/>
    </location>
</feature>
<sequence length="339" mass="37680">MNKVPTKSTANFAIIVLVLVTAQSGFGLYPVLARKLQVGSTANPLIFCMLRDVCCVPVLVLLALISHGWIGLPKWRDWIVFLGLGITGIFLGQVLYLLAVTFVGANIASIFQQIVPIWTIILTIITCTEKVPHIKSLSTWLKLAGILFAVIGAIEMSLYNSTSQEDTNSPYYRLGYMLLFVNTLLTSTYYVCQKRLIFDAPKNRWRSSPVWVLAWSYLTGSICISLASLYYVKTPSALYLSKQEWIALIYAIFIASGLCYVLLTWANSQTSTSVVLAFSPLQAISSFIGSYLINSEVLNSYQYIGAVLIITGLLAVVSAKYLDERSEIIRLQKEQHSEL</sequence>
<dbReference type="InterPro" id="IPR037185">
    <property type="entry name" value="EmrE-like"/>
</dbReference>
<feature type="transmembrane region" description="Helical" evidence="5">
    <location>
        <begin position="212"/>
        <end position="233"/>
    </location>
</feature>
<gene>
    <name evidence="7" type="ORF">LOD99_14083</name>
</gene>
<evidence type="ECO:0000256" key="1">
    <source>
        <dbReference type="ARBA" id="ARBA00004141"/>
    </source>
</evidence>
<feature type="transmembrane region" description="Helical" evidence="5">
    <location>
        <begin position="245"/>
        <end position="263"/>
    </location>
</feature>
<dbReference type="PANTHER" id="PTHR31218">
    <property type="entry name" value="WAT1-RELATED PROTEIN"/>
    <property type="match status" value="1"/>
</dbReference>
<feature type="transmembrane region" description="Helical" evidence="5">
    <location>
        <begin position="44"/>
        <end position="66"/>
    </location>
</feature>
<protein>
    <submittedName>
        <fullName evidence="7">WAT1-related protein</fullName>
    </submittedName>
</protein>
<dbReference type="SUPFAM" id="SSF103481">
    <property type="entry name" value="Multidrug resistance efflux transporter EmrE"/>
    <property type="match status" value="2"/>
</dbReference>
<feature type="transmembrane region" description="Helical" evidence="5">
    <location>
        <begin position="140"/>
        <end position="159"/>
    </location>
</feature>
<dbReference type="Proteomes" id="UP001165289">
    <property type="component" value="Unassembled WGS sequence"/>
</dbReference>
<evidence type="ECO:0000256" key="4">
    <source>
        <dbReference type="ARBA" id="ARBA00023136"/>
    </source>
</evidence>
<keyword evidence="4 5" id="KW-0472">Membrane</keyword>
<dbReference type="AlphaFoldDB" id="A0AAV7KJW4"/>
<evidence type="ECO:0000256" key="3">
    <source>
        <dbReference type="ARBA" id="ARBA00022989"/>
    </source>
</evidence>
<evidence type="ECO:0000256" key="2">
    <source>
        <dbReference type="ARBA" id="ARBA00022692"/>
    </source>
</evidence>